<accession>A0A0A9AZI0</accession>
<feature type="region of interest" description="Disordered" evidence="1">
    <location>
        <begin position="39"/>
        <end position="63"/>
    </location>
</feature>
<protein>
    <submittedName>
        <fullName evidence="2">Uncharacterized protein</fullName>
    </submittedName>
</protein>
<name>A0A0A9AZI0_ARUDO</name>
<evidence type="ECO:0000256" key="1">
    <source>
        <dbReference type="SAM" id="MobiDB-lite"/>
    </source>
</evidence>
<sequence length="87" mass="8962">MALHTKSSPSSPCFTAYTCMTSASVLSPSRTHMGRTLETVTASPASPSPTIRPNSATASAARALRHSPDTIAFHAATSRSGISSNTL</sequence>
<proteinExistence type="predicted"/>
<dbReference type="EMBL" id="GBRH01241374">
    <property type="protein sequence ID" value="JAD56521.1"/>
    <property type="molecule type" value="Transcribed_RNA"/>
</dbReference>
<evidence type="ECO:0000313" key="2">
    <source>
        <dbReference type="EMBL" id="JAD56521.1"/>
    </source>
</evidence>
<reference evidence="2" key="2">
    <citation type="journal article" date="2015" name="Data Brief">
        <title>Shoot transcriptome of the giant reed, Arundo donax.</title>
        <authorList>
            <person name="Barrero R.A."/>
            <person name="Guerrero F.D."/>
            <person name="Moolhuijzen P."/>
            <person name="Goolsby J.A."/>
            <person name="Tidwell J."/>
            <person name="Bellgard S.E."/>
            <person name="Bellgard M.I."/>
        </authorList>
    </citation>
    <scope>NUCLEOTIDE SEQUENCE</scope>
    <source>
        <tissue evidence="2">Shoot tissue taken approximately 20 cm above the soil surface</tissue>
    </source>
</reference>
<reference evidence="2" key="1">
    <citation type="submission" date="2014-09" db="EMBL/GenBank/DDBJ databases">
        <authorList>
            <person name="Magalhaes I.L.F."/>
            <person name="Oliveira U."/>
            <person name="Santos F.R."/>
            <person name="Vidigal T.H.D.A."/>
            <person name="Brescovit A.D."/>
            <person name="Santos A.J."/>
        </authorList>
    </citation>
    <scope>NUCLEOTIDE SEQUENCE</scope>
    <source>
        <tissue evidence="2">Shoot tissue taken approximately 20 cm above the soil surface</tissue>
    </source>
</reference>
<organism evidence="2">
    <name type="scientific">Arundo donax</name>
    <name type="common">Giant reed</name>
    <name type="synonym">Donax arundinaceus</name>
    <dbReference type="NCBI Taxonomy" id="35708"/>
    <lineage>
        <taxon>Eukaryota</taxon>
        <taxon>Viridiplantae</taxon>
        <taxon>Streptophyta</taxon>
        <taxon>Embryophyta</taxon>
        <taxon>Tracheophyta</taxon>
        <taxon>Spermatophyta</taxon>
        <taxon>Magnoliopsida</taxon>
        <taxon>Liliopsida</taxon>
        <taxon>Poales</taxon>
        <taxon>Poaceae</taxon>
        <taxon>PACMAD clade</taxon>
        <taxon>Arundinoideae</taxon>
        <taxon>Arundineae</taxon>
        <taxon>Arundo</taxon>
    </lineage>
</organism>
<feature type="compositionally biased region" description="Polar residues" evidence="1">
    <location>
        <begin position="39"/>
        <end position="58"/>
    </location>
</feature>
<dbReference type="AlphaFoldDB" id="A0A0A9AZI0"/>